<organism evidence="2 3">
    <name type="scientific">Littorina saxatilis</name>
    <dbReference type="NCBI Taxonomy" id="31220"/>
    <lineage>
        <taxon>Eukaryota</taxon>
        <taxon>Metazoa</taxon>
        <taxon>Spiralia</taxon>
        <taxon>Lophotrochozoa</taxon>
        <taxon>Mollusca</taxon>
        <taxon>Gastropoda</taxon>
        <taxon>Caenogastropoda</taxon>
        <taxon>Littorinimorpha</taxon>
        <taxon>Littorinoidea</taxon>
        <taxon>Littorinidae</taxon>
        <taxon>Littorina</taxon>
    </lineage>
</organism>
<dbReference type="InterPro" id="IPR019319">
    <property type="entry name" value="Plg-R(KT)"/>
</dbReference>
<proteinExistence type="predicted"/>
<dbReference type="Pfam" id="PF10166">
    <property type="entry name" value="DUF2368"/>
    <property type="match status" value="1"/>
</dbReference>
<dbReference type="GO" id="GO:0005886">
    <property type="term" value="C:plasma membrane"/>
    <property type="evidence" value="ECO:0007669"/>
    <property type="project" value="InterPro"/>
</dbReference>
<comment type="caution">
    <text evidence="2">The sequence shown here is derived from an EMBL/GenBank/DDBJ whole genome shotgun (WGS) entry which is preliminary data.</text>
</comment>
<dbReference type="EMBL" id="JBAMIC010000011">
    <property type="protein sequence ID" value="KAK7100307.1"/>
    <property type="molecule type" value="Genomic_DNA"/>
</dbReference>
<keyword evidence="1" id="KW-0812">Transmembrane</keyword>
<name>A0AAN9G9W4_9CAEN</name>
<gene>
    <name evidence="2" type="ORF">V1264_023284</name>
</gene>
<evidence type="ECO:0000313" key="3">
    <source>
        <dbReference type="Proteomes" id="UP001374579"/>
    </source>
</evidence>
<dbReference type="PANTHER" id="PTHR13411:SF6">
    <property type="entry name" value="PLASMINOGEN RECEPTOR (KT)"/>
    <property type="match status" value="1"/>
</dbReference>
<reference evidence="2 3" key="1">
    <citation type="submission" date="2024-02" db="EMBL/GenBank/DDBJ databases">
        <title>Chromosome-scale genome assembly of the rough periwinkle Littorina saxatilis.</title>
        <authorList>
            <person name="De Jode A."/>
            <person name="Faria R."/>
            <person name="Formenti G."/>
            <person name="Sims Y."/>
            <person name="Smith T.P."/>
            <person name="Tracey A."/>
            <person name="Wood J.M.D."/>
            <person name="Zagrodzka Z.B."/>
            <person name="Johannesson K."/>
            <person name="Butlin R.K."/>
            <person name="Leder E.H."/>
        </authorList>
    </citation>
    <scope>NUCLEOTIDE SEQUENCE [LARGE SCALE GENOMIC DNA]</scope>
    <source>
        <strain evidence="2">Snail1</strain>
        <tissue evidence="2">Muscle</tissue>
    </source>
</reference>
<keyword evidence="1" id="KW-0472">Membrane</keyword>
<feature type="transmembrane region" description="Helical" evidence="1">
    <location>
        <begin position="80"/>
        <end position="97"/>
    </location>
</feature>
<sequence length="154" mass="17782">MGSLMGKAMDDNMKKQQEFMLKQGQMQMERQIQMQNAMRERQMAMQIARGRDLFQWWGAFYSLAALGCVAGFRKKRNPVALVPLFPLTFIVGYMYDMGYGSKVDRMRAEADRIMDEERGLLNLPHGLPTFDDIEKARHAQRDASAIKQGHDIFL</sequence>
<evidence type="ECO:0000313" key="2">
    <source>
        <dbReference type="EMBL" id="KAK7100307.1"/>
    </source>
</evidence>
<dbReference type="Proteomes" id="UP001374579">
    <property type="component" value="Unassembled WGS sequence"/>
</dbReference>
<keyword evidence="1" id="KW-1133">Transmembrane helix</keyword>
<protein>
    <recommendedName>
        <fullName evidence="4">Plasminogen receptor (KT)</fullName>
    </recommendedName>
</protein>
<dbReference type="PANTHER" id="PTHR13411">
    <property type="entry name" value="PLASMINOGEN RECEPTOR (KT)"/>
    <property type="match status" value="1"/>
</dbReference>
<accession>A0AAN9G9W4</accession>
<dbReference type="AlphaFoldDB" id="A0AAN9G9W4"/>
<evidence type="ECO:0000256" key="1">
    <source>
        <dbReference type="SAM" id="Phobius"/>
    </source>
</evidence>
<evidence type="ECO:0008006" key="4">
    <source>
        <dbReference type="Google" id="ProtNLM"/>
    </source>
</evidence>
<keyword evidence="3" id="KW-1185">Reference proteome</keyword>